<feature type="signal peptide" evidence="13">
    <location>
        <begin position="1"/>
        <end position="15"/>
    </location>
</feature>
<feature type="region of interest" description="Disordered" evidence="12">
    <location>
        <begin position="616"/>
        <end position="673"/>
    </location>
</feature>
<evidence type="ECO:0000313" key="16">
    <source>
        <dbReference type="Proteomes" id="UP000188268"/>
    </source>
</evidence>
<proteinExistence type="predicted"/>
<evidence type="ECO:0000256" key="9">
    <source>
        <dbReference type="ARBA" id="ARBA00022833"/>
    </source>
</evidence>
<keyword evidence="4" id="KW-0808">Transferase</keyword>
<keyword evidence="7" id="KW-0863">Zinc-finger</keyword>
<evidence type="ECO:0000256" key="10">
    <source>
        <dbReference type="ARBA" id="ARBA00022989"/>
    </source>
</evidence>
<dbReference type="InterPro" id="IPR022170">
    <property type="entry name" value="MUL1-like"/>
</dbReference>
<dbReference type="EMBL" id="AWWV01010691">
    <property type="protein sequence ID" value="OMO77785.1"/>
    <property type="molecule type" value="Genomic_DNA"/>
</dbReference>
<evidence type="ECO:0000313" key="15">
    <source>
        <dbReference type="EMBL" id="OMO77785.1"/>
    </source>
</evidence>
<feature type="compositionally biased region" description="Polar residues" evidence="12">
    <location>
        <begin position="565"/>
        <end position="577"/>
    </location>
</feature>
<feature type="chain" id="PRO_5013385848" description="RING-type E3 ubiquitin transferase" evidence="13">
    <location>
        <begin position="16"/>
        <end position="673"/>
    </location>
</feature>
<keyword evidence="9" id="KW-0862">Zinc</keyword>
<feature type="compositionally biased region" description="Polar residues" evidence="12">
    <location>
        <begin position="455"/>
        <end position="466"/>
    </location>
</feature>
<evidence type="ECO:0000256" key="4">
    <source>
        <dbReference type="ARBA" id="ARBA00022679"/>
    </source>
</evidence>
<feature type="domain" description="E3 Ubiquitin ligase MUL1-like" evidence="14">
    <location>
        <begin position="313"/>
        <end position="452"/>
    </location>
</feature>
<dbReference type="Pfam" id="PF12483">
    <property type="entry name" value="GIDE"/>
    <property type="match status" value="2"/>
</dbReference>
<evidence type="ECO:0000256" key="5">
    <source>
        <dbReference type="ARBA" id="ARBA00022692"/>
    </source>
</evidence>
<keyword evidence="6" id="KW-0479">Metal-binding</keyword>
<dbReference type="EC" id="2.3.2.27" evidence="3"/>
<comment type="catalytic activity">
    <reaction evidence="1">
        <text>S-ubiquitinyl-[E2 ubiquitin-conjugating enzyme]-L-cysteine + [acceptor protein]-L-lysine = [E2 ubiquitin-conjugating enzyme]-L-cysteine + N(6)-ubiquitinyl-[acceptor protein]-L-lysine.</text>
        <dbReference type="EC" id="2.3.2.27"/>
    </reaction>
</comment>
<dbReference type="GO" id="GO:0061630">
    <property type="term" value="F:ubiquitin protein ligase activity"/>
    <property type="evidence" value="ECO:0007669"/>
    <property type="project" value="UniProtKB-EC"/>
</dbReference>
<evidence type="ECO:0000256" key="2">
    <source>
        <dbReference type="ARBA" id="ARBA00004141"/>
    </source>
</evidence>
<evidence type="ECO:0000256" key="8">
    <source>
        <dbReference type="ARBA" id="ARBA00022786"/>
    </source>
</evidence>
<keyword evidence="15" id="KW-0436">Ligase</keyword>
<feature type="region of interest" description="Disordered" evidence="12">
    <location>
        <begin position="455"/>
        <end position="577"/>
    </location>
</feature>
<organism evidence="15 16">
    <name type="scientific">Corchorus capsularis</name>
    <name type="common">Jute</name>
    <dbReference type="NCBI Taxonomy" id="210143"/>
    <lineage>
        <taxon>Eukaryota</taxon>
        <taxon>Viridiplantae</taxon>
        <taxon>Streptophyta</taxon>
        <taxon>Embryophyta</taxon>
        <taxon>Tracheophyta</taxon>
        <taxon>Spermatophyta</taxon>
        <taxon>Magnoliopsida</taxon>
        <taxon>eudicotyledons</taxon>
        <taxon>Gunneridae</taxon>
        <taxon>Pentapetalae</taxon>
        <taxon>rosids</taxon>
        <taxon>malvids</taxon>
        <taxon>Malvales</taxon>
        <taxon>Malvaceae</taxon>
        <taxon>Grewioideae</taxon>
        <taxon>Apeibeae</taxon>
        <taxon>Corchorus</taxon>
    </lineage>
</organism>
<evidence type="ECO:0000256" key="13">
    <source>
        <dbReference type="SAM" id="SignalP"/>
    </source>
</evidence>
<keyword evidence="13" id="KW-0732">Signal</keyword>
<sequence>MALLGGVICCLGAAAISLLGSSCLRDAEFLKTVTRVYSLNDLAQMLDLKSRERSRRPLIVAISARVGSETPISCRYSKTDLRAVIVEETAEQKFLKQDYKGSWIRHSEWKLPTREEVPWYLDDGTGRVYVVGALKASDFALSVGSEVFEHSLGLDCRQRQSCHHFLCAEKEKDCKHCPKMLGLQRYERVLPMGTTLTVVGEAVKDDNGAIRIRAPFLFHGEYGIRQPFYVSRKTIDQLISDFGDQARDAKFLKTVTRVNSLNDLAQMLDLKTRERSRRPLIVTISGRVGSETPIKCRYSKTDLRAVIVHETAEQKFLKQDDKGSWITHSELMLSTRNEVPWCFYGTGRVHVVGAQNASGFALSIGSEVFEQSLGSDCTHCPKMLGIKRYERVLPMGTTLTVVGEAVKDDNGAMRIRAPFLFHGEHRIQQPFYVSRKTIDQLISDLGDLASTIRRISSRQPTPNSSPAKLHAPRNNPSFPSNSVSSPIRTLDHTKPKVTTLQRPKHKQGSELVPIKFDYTTTSPNGSSQAPLARMAHQAKTAKPPSTGMVQPGKPTSGVASRIGPDQNSGQSASSKGNNGQIQVQFERNQANNKEESAGKKPTHYDDTFTAFIHRTKKRMSHDQEHGENNSAKGDGNHGHGHHKDHHFSDFIDKTKRKIRTTSSLKDRSESFFK</sequence>
<dbReference type="GO" id="GO:0016874">
    <property type="term" value="F:ligase activity"/>
    <property type="evidence" value="ECO:0007669"/>
    <property type="project" value="UniProtKB-KW"/>
</dbReference>
<dbReference type="Gramene" id="OMO77785">
    <property type="protein sequence ID" value="OMO77785"/>
    <property type="gene ID" value="CCACVL1_14823"/>
</dbReference>
<gene>
    <name evidence="15" type="ORF">CCACVL1_14823</name>
</gene>
<reference evidence="15 16" key="1">
    <citation type="submission" date="2013-09" db="EMBL/GenBank/DDBJ databases">
        <title>Corchorus capsularis genome sequencing.</title>
        <authorList>
            <person name="Alam M."/>
            <person name="Haque M.S."/>
            <person name="Islam M.S."/>
            <person name="Emdad E.M."/>
            <person name="Islam M.M."/>
            <person name="Ahmed B."/>
            <person name="Halim A."/>
            <person name="Hossen Q.M.M."/>
            <person name="Hossain M.Z."/>
            <person name="Ahmed R."/>
            <person name="Khan M.M."/>
            <person name="Islam R."/>
            <person name="Rashid M.M."/>
            <person name="Khan S.A."/>
            <person name="Rahman M.S."/>
            <person name="Alam M."/>
        </authorList>
    </citation>
    <scope>NUCLEOTIDE SEQUENCE [LARGE SCALE GENOMIC DNA]</scope>
    <source>
        <strain evidence="16">cv. CVL-1</strain>
        <tissue evidence="15">Whole seedling</tissue>
    </source>
</reference>
<dbReference type="PANTHER" id="PTHR47568:SF2">
    <property type="entry name" value="E3 UBIQUITIN-PROTEIN LIGASE SP1-RELATED"/>
    <property type="match status" value="1"/>
</dbReference>
<dbReference type="AlphaFoldDB" id="A0A1R3I5A3"/>
<evidence type="ECO:0000256" key="12">
    <source>
        <dbReference type="SAM" id="MobiDB-lite"/>
    </source>
</evidence>
<evidence type="ECO:0000259" key="14">
    <source>
        <dbReference type="Pfam" id="PF12483"/>
    </source>
</evidence>
<feature type="compositionally biased region" description="Low complexity" evidence="12">
    <location>
        <begin position="474"/>
        <end position="486"/>
    </location>
</feature>
<keyword evidence="5" id="KW-0812">Transmembrane</keyword>
<feature type="compositionally biased region" description="Polar residues" evidence="12">
    <location>
        <begin position="518"/>
        <end position="529"/>
    </location>
</feature>
<dbReference type="PANTHER" id="PTHR47568">
    <property type="match status" value="1"/>
</dbReference>
<accession>A0A1R3I5A3</accession>
<keyword evidence="16" id="KW-1185">Reference proteome</keyword>
<evidence type="ECO:0000256" key="3">
    <source>
        <dbReference type="ARBA" id="ARBA00012483"/>
    </source>
</evidence>
<feature type="compositionally biased region" description="Basic and acidic residues" evidence="12">
    <location>
        <begin position="664"/>
        <end position="673"/>
    </location>
</feature>
<name>A0A1R3I5A3_COCAP</name>
<dbReference type="OrthoDB" id="66726at2759"/>
<keyword evidence="11" id="KW-0472">Membrane</keyword>
<dbReference type="GO" id="GO:0016567">
    <property type="term" value="P:protein ubiquitination"/>
    <property type="evidence" value="ECO:0007669"/>
    <property type="project" value="InterPro"/>
</dbReference>
<comment type="subcellular location">
    <subcellularLocation>
        <location evidence="2">Membrane</location>
        <topology evidence="2">Multi-pass membrane protein</topology>
    </subcellularLocation>
</comment>
<comment type="caution">
    <text evidence="15">The sequence shown here is derived from an EMBL/GenBank/DDBJ whole genome shotgun (WGS) entry which is preliminary data.</text>
</comment>
<dbReference type="STRING" id="210143.A0A1R3I5A3"/>
<evidence type="ECO:0000256" key="7">
    <source>
        <dbReference type="ARBA" id="ARBA00022771"/>
    </source>
</evidence>
<evidence type="ECO:0000256" key="1">
    <source>
        <dbReference type="ARBA" id="ARBA00000900"/>
    </source>
</evidence>
<dbReference type="InterPro" id="IPR044231">
    <property type="entry name" value="SP1/SPL1"/>
</dbReference>
<protein>
    <recommendedName>
        <fullName evidence="3">RING-type E3 ubiquitin transferase</fullName>
        <ecNumber evidence="3">2.3.2.27</ecNumber>
    </recommendedName>
</protein>
<keyword evidence="10" id="KW-1133">Transmembrane helix</keyword>
<feature type="domain" description="E3 Ubiquitin ligase MUL1-like" evidence="14">
    <location>
        <begin position="91"/>
        <end position="251"/>
    </location>
</feature>
<keyword evidence="8" id="KW-0833">Ubl conjugation pathway</keyword>
<dbReference type="GO" id="GO:0016020">
    <property type="term" value="C:membrane"/>
    <property type="evidence" value="ECO:0007669"/>
    <property type="project" value="UniProtKB-SubCell"/>
</dbReference>
<evidence type="ECO:0000256" key="6">
    <source>
        <dbReference type="ARBA" id="ARBA00022723"/>
    </source>
</evidence>
<evidence type="ECO:0000256" key="11">
    <source>
        <dbReference type="ARBA" id="ARBA00023136"/>
    </source>
</evidence>
<dbReference type="GO" id="GO:0008270">
    <property type="term" value="F:zinc ion binding"/>
    <property type="evidence" value="ECO:0007669"/>
    <property type="project" value="UniProtKB-KW"/>
</dbReference>
<dbReference type="Proteomes" id="UP000188268">
    <property type="component" value="Unassembled WGS sequence"/>
</dbReference>